<comment type="caution">
    <text evidence="1">The sequence shown here is derived from an EMBL/GenBank/DDBJ whole genome shotgun (WGS) entry which is preliminary data.</text>
</comment>
<organism evidence="1 2">
    <name type="scientific">Pantoea dispersa</name>
    <dbReference type="NCBI Taxonomy" id="59814"/>
    <lineage>
        <taxon>Bacteria</taxon>
        <taxon>Pseudomonadati</taxon>
        <taxon>Pseudomonadota</taxon>
        <taxon>Gammaproteobacteria</taxon>
        <taxon>Enterobacterales</taxon>
        <taxon>Erwiniaceae</taxon>
        <taxon>Pantoea</taxon>
    </lineage>
</organism>
<protein>
    <submittedName>
        <fullName evidence="1">Uncharacterized protein</fullName>
    </submittedName>
</protein>
<gene>
    <name evidence="1" type="ORF">SA3R_06765</name>
</gene>
<dbReference type="RefSeq" id="WP_058775944.1">
    <property type="nucleotide sequence ID" value="NZ_LDSD01000017.1"/>
</dbReference>
<evidence type="ECO:0000313" key="1">
    <source>
        <dbReference type="EMBL" id="KTS68544.1"/>
    </source>
</evidence>
<accession>A0A8E1S0H2</accession>
<reference evidence="1 2" key="1">
    <citation type="journal article" date="2016" name="Front. Microbiol.">
        <title>Genomic Resource of Rice Seed Associated Bacteria.</title>
        <authorList>
            <person name="Midha S."/>
            <person name="Bansal K."/>
            <person name="Sharma S."/>
            <person name="Kumar N."/>
            <person name="Patil P.P."/>
            <person name="Chaudhry V."/>
            <person name="Patil P.B."/>
        </authorList>
    </citation>
    <scope>NUCLEOTIDE SEQUENCE [LARGE SCALE GENOMIC DNA]</scope>
    <source>
        <strain evidence="1 2">SA3</strain>
    </source>
</reference>
<dbReference type="Proteomes" id="UP000071979">
    <property type="component" value="Unassembled WGS sequence"/>
</dbReference>
<evidence type="ECO:0000313" key="2">
    <source>
        <dbReference type="Proteomes" id="UP000071979"/>
    </source>
</evidence>
<sequence>MTTSTQPVFSLHYVGLNLKKGVNAATFEAFLKARGTQIPAYPGWQWSLLKGLRGERQEQYLMLYQAASQADYDRYITPAGELTAEAIAFWQQRPEACALLEEWKNFATYGELPTLFSTFSLLAENRHSSLPPGPNFQPDAQPAVARVVGFHHLALRAGVTAADFDRFMIENVARIDDYPGWKFHMLKGTGGNRSEQYAVMLVIESLDSLNSFHPAMDVSTEKSLTFVKNHQESERMYDEWRTMASFSGAPQMYTDYLTIAGNVG</sequence>
<name>A0A8E1S0H2_9GAMM</name>
<dbReference type="EMBL" id="LDSE01000010">
    <property type="protein sequence ID" value="KTS68544.1"/>
    <property type="molecule type" value="Genomic_DNA"/>
</dbReference>
<dbReference type="AlphaFoldDB" id="A0A8E1S0H2"/>
<proteinExistence type="predicted"/>